<feature type="compositionally biased region" description="Polar residues" evidence="2">
    <location>
        <begin position="35"/>
        <end position="45"/>
    </location>
</feature>
<feature type="compositionally biased region" description="Basic and acidic residues" evidence="2">
    <location>
        <begin position="7"/>
        <end position="16"/>
    </location>
</feature>
<feature type="compositionally biased region" description="Low complexity" evidence="2">
    <location>
        <begin position="103"/>
        <end position="136"/>
    </location>
</feature>
<feature type="region of interest" description="Disordered" evidence="2">
    <location>
        <begin position="77"/>
        <end position="144"/>
    </location>
</feature>
<comment type="caution">
    <text evidence="3">The sequence shown here is derived from an EMBL/GenBank/DDBJ whole genome shotgun (WGS) entry which is preliminary data.</text>
</comment>
<organism evidence="3 4">
    <name type="scientific">Pinctada imbricata</name>
    <name type="common">Atlantic pearl-oyster</name>
    <name type="synonym">Pinctada martensii</name>
    <dbReference type="NCBI Taxonomy" id="66713"/>
    <lineage>
        <taxon>Eukaryota</taxon>
        <taxon>Metazoa</taxon>
        <taxon>Spiralia</taxon>
        <taxon>Lophotrochozoa</taxon>
        <taxon>Mollusca</taxon>
        <taxon>Bivalvia</taxon>
        <taxon>Autobranchia</taxon>
        <taxon>Pteriomorphia</taxon>
        <taxon>Pterioida</taxon>
        <taxon>Pterioidea</taxon>
        <taxon>Pteriidae</taxon>
        <taxon>Pinctada</taxon>
    </lineage>
</organism>
<evidence type="ECO:0000313" key="3">
    <source>
        <dbReference type="EMBL" id="KAK3087310.1"/>
    </source>
</evidence>
<evidence type="ECO:0000256" key="1">
    <source>
        <dbReference type="SAM" id="Coils"/>
    </source>
</evidence>
<dbReference type="Proteomes" id="UP001186944">
    <property type="component" value="Unassembled WGS sequence"/>
</dbReference>
<protein>
    <submittedName>
        <fullName evidence="3">Uncharacterized protein</fullName>
    </submittedName>
</protein>
<keyword evidence="4" id="KW-1185">Reference proteome</keyword>
<feature type="region of interest" description="Disordered" evidence="2">
    <location>
        <begin position="164"/>
        <end position="195"/>
    </location>
</feature>
<feature type="coiled-coil region" evidence="1">
    <location>
        <begin position="235"/>
        <end position="266"/>
    </location>
</feature>
<gene>
    <name evidence="3" type="ORF">FSP39_004514</name>
</gene>
<evidence type="ECO:0000256" key="2">
    <source>
        <dbReference type="SAM" id="MobiDB-lite"/>
    </source>
</evidence>
<proteinExistence type="predicted"/>
<reference evidence="3" key="1">
    <citation type="submission" date="2019-08" db="EMBL/GenBank/DDBJ databases">
        <title>The improved chromosome-level genome for the pearl oyster Pinctada fucata martensii using PacBio sequencing and Hi-C.</title>
        <authorList>
            <person name="Zheng Z."/>
        </authorList>
    </citation>
    <scope>NUCLEOTIDE SEQUENCE</scope>
    <source>
        <strain evidence="3">ZZ-2019</strain>
        <tissue evidence="3">Adductor muscle</tissue>
    </source>
</reference>
<dbReference type="AlphaFoldDB" id="A0AA88XKW9"/>
<feature type="compositionally biased region" description="Basic residues" evidence="2">
    <location>
        <begin position="87"/>
        <end position="100"/>
    </location>
</feature>
<feature type="compositionally biased region" description="Basic and acidic residues" evidence="2">
    <location>
        <begin position="77"/>
        <end position="86"/>
    </location>
</feature>
<feature type="compositionally biased region" description="Polar residues" evidence="2">
    <location>
        <begin position="184"/>
        <end position="195"/>
    </location>
</feature>
<name>A0AA88XKW9_PINIB</name>
<dbReference type="EMBL" id="VSWD01000011">
    <property type="protein sequence ID" value="KAK3087310.1"/>
    <property type="molecule type" value="Genomic_DNA"/>
</dbReference>
<accession>A0AA88XKW9</accession>
<sequence length="290" mass="32795">MLNVHKGNADSKETVKKKQHTINKLSRELTKIDTELTSSISSINNKVKRIHKEYNPDDFQPYYLRRRPSMEHLMEFSAKHSRDPSPHRNRSASHGSKPRGKIGSVSSNSQESVSSVGKSSDVSNSSSRDPSPSRKVTNVSFSMRPRANTNISDVIKATRYGGGRRMSLPMSFSPPYSNAPAIESPSTTKQRPLTRESTNIDFRVSENITTHLRRMQIDLHARVPKSIRQLRQNSMTSAEELIEEQIENEERKRQQSNAAADKFISELENCGYLRCPSAVNKALTVEEVFH</sequence>
<evidence type="ECO:0000313" key="4">
    <source>
        <dbReference type="Proteomes" id="UP001186944"/>
    </source>
</evidence>
<feature type="region of interest" description="Disordered" evidence="2">
    <location>
        <begin position="1"/>
        <end position="45"/>
    </location>
</feature>
<feature type="compositionally biased region" description="Basic and acidic residues" evidence="2">
    <location>
        <begin position="25"/>
        <end position="34"/>
    </location>
</feature>
<keyword evidence="1" id="KW-0175">Coiled coil</keyword>